<name>A0ACB8WNN2_9TELE</name>
<evidence type="ECO:0000313" key="1">
    <source>
        <dbReference type="EMBL" id="KAI3369345.1"/>
    </source>
</evidence>
<sequence>MAAGTGGPVATFSVWDYVVFAGTILGAAGIGLFQAIRSRKETSSAEFLLGGRQMTAVPVAMSLTASFMSGITVIGTPAEAYRFGAAFWLFGFSYAIMSIISAEIFVPLFYRLGITSAYEYLEMRFSRYIRVIGTSMYIAQTILYTGMVIYAPALALNQITGLDLWGVLVATGAVCIIYCTLGGLKAVIWTDVLQMVIMLAGFVAVIARGAVLQGGLTKIWEDANEGGRLDAFDFDPDPLRRHTFWTIVIGGSVMWVSIYSINQSQVQRYISCKTLGHAKMSLYVNMVGLWITVSLAMFSGLTMFSIYKNCDPLTNGDIKTSDQLLPYLVMDILAVYPGIPGLFVAAAYSGTLSTVSSSINALVAVTMEDFIVPVLKNLTEKQVKWMNMGLSVFFGAVCIGMAGVASVMGSILQAALSIFGMISGPLLGLYLLGMLFRTSNSIGGLVGMITGLVLTLWVGIGAQIYPPTAERTKPLSVSTAGCNSTMGQNYTTAAPWTTPQSDVRPPLADSWYSLSYLYFAPIGTLTTIVFGLLVSMITGGFKQQKMNSDLFVKRNDLICFRCCSKSEDLRMAAAFATLACYLLALSFHVALALKGNTTVTPTITAVLNQTYTTAIITPTNSTAHVTAFSNATENTTLFTSTASNNDTSTKDTALTTGSTSQFETSTTITTALTNSTEATTTPGTHTPTFTALTTPANQTTAGDTSTPETTVITTANSSQTVNTTSVPVDTTTQGVGLNMSDVNMTIILSVVLGAFAVALVVVIFQKCRHKVQYLHQPLNNTDDTGAFVADNDTLVISGGLYDDHPIYDNVPTATDDQSQFRLEFLH</sequence>
<organism evidence="1 2">
    <name type="scientific">Scortum barcoo</name>
    <name type="common">barcoo grunter</name>
    <dbReference type="NCBI Taxonomy" id="214431"/>
    <lineage>
        <taxon>Eukaryota</taxon>
        <taxon>Metazoa</taxon>
        <taxon>Chordata</taxon>
        <taxon>Craniata</taxon>
        <taxon>Vertebrata</taxon>
        <taxon>Euteleostomi</taxon>
        <taxon>Actinopterygii</taxon>
        <taxon>Neopterygii</taxon>
        <taxon>Teleostei</taxon>
        <taxon>Neoteleostei</taxon>
        <taxon>Acanthomorphata</taxon>
        <taxon>Eupercaria</taxon>
        <taxon>Centrarchiformes</taxon>
        <taxon>Terapontoidei</taxon>
        <taxon>Terapontidae</taxon>
        <taxon>Scortum</taxon>
    </lineage>
</organism>
<comment type="caution">
    <text evidence="1">The sequence shown here is derived from an EMBL/GenBank/DDBJ whole genome shotgun (WGS) entry which is preliminary data.</text>
</comment>
<gene>
    <name evidence="1" type="ORF">L3Q82_007584</name>
</gene>
<protein>
    <submittedName>
        <fullName evidence="1">Uncharacterized protein</fullName>
    </submittedName>
</protein>
<evidence type="ECO:0000313" key="2">
    <source>
        <dbReference type="Proteomes" id="UP000831701"/>
    </source>
</evidence>
<keyword evidence="2" id="KW-1185">Reference proteome</keyword>
<accession>A0ACB8WNN2</accession>
<dbReference type="EMBL" id="CM041537">
    <property type="protein sequence ID" value="KAI3369345.1"/>
    <property type="molecule type" value="Genomic_DNA"/>
</dbReference>
<proteinExistence type="predicted"/>
<reference evidence="1" key="1">
    <citation type="submission" date="2022-04" db="EMBL/GenBank/DDBJ databases">
        <title>Jade perch genome.</title>
        <authorList>
            <person name="Chao B."/>
        </authorList>
    </citation>
    <scope>NUCLEOTIDE SEQUENCE</scope>
    <source>
        <strain evidence="1">CB-2022</strain>
    </source>
</reference>
<dbReference type="Proteomes" id="UP000831701">
    <property type="component" value="Chromosome 7"/>
</dbReference>